<keyword evidence="3" id="KW-1185">Reference proteome</keyword>
<feature type="compositionally biased region" description="Basic and acidic residues" evidence="1">
    <location>
        <begin position="92"/>
        <end position="111"/>
    </location>
</feature>
<evidence type="ECO:0000313" key="3">
    <source>
        <dbReference type="Proteomes" id="UP000516437"/>
    </source>
</evidence>
<organism evidence="2 3">
    <name type="scientific">Morella rubra</name>
    <name type="common">Chinese bayberry</name>
    <dbReference type="NCBI Taxonomy" id="262757"/>
    <lineage>
        <taxon>Eukaryota</taxon>
        <taxon>Viridiplantae</taxon>
        <taxon>Streptophyta</taxon>
        <taxon>Embryophyta</taxon>
        <taxon>Tracheophyta</taxon>
        <taxon>Spermatophyta</taxon>
        <taxon>Magnoliopsida</taxon>
        <taxon>eudicotyledons</taxon>
        <taxon>Gunneridae</taxon>
        <taxon>Pentapetalae</taxon>
        <taxon>rosids</taxon>
        <taxon>fabids</taxon>
        <taxon>Fagales</taxon>
        <taxon>Myricaceae</taxon>
        <taxon>Morella</taxon>
    </lineage>
</organism>
<gene>
    <name evidence="2" type="ORF">CJ030_MR3G009431</name>
</gene>
<dbReference type="OrthoDB" id="1750158at2759"/>
<evidence type="ECO:0000313" key="2">
    <source>
        <dbReference type="EMBL" id="KAB1220619.1"/>
    </source>
</evidence>
<accession>A0A6A1W5S4</accession>
<dbReference type="Proteomes" id="UP000516437">
    <property type="component" value="Chromosome 3"/>
</dbReference>
<proteinExistence type="predicted"/>
<sequence length="165" mass="18644">MDLITSEESHSRIIFCQPRREATFAPSPAATASPSRSHFNLLYHCLQHSTFPIPTNNSSNCKLLSNRNININLNKLCKWGFPNSLPIHYDANRDDAEHTRDNRDDVEHTRDPLSLPSGPITRLKAKRFKEALNGLIQESRVGTTKTKMGANNNQDLVHVIRASEE</sequence>
<dbReference type="AlphaFoldDB" id="A0A6A1W5S4"/>
<comment type="caution">
    <text evidence="2">The sequence shown here is derived from an EMBL/GenBank/DDBJ whole genome shotgun (WGS) entry which is preliminary data.</text>
</comment>
<dbReference type="EMBL" id="RXIC02000021">
    <property type="protein sequence ID" value="KAB1220619.1"/>
    <property type="molecule type" value="Genomic_DNA"/>
</dbReference>
<reference evidence="2 3" key="1">
    <citation type="journal article" date="2019" name="Plant Biotechnol. J.">
        <title>The red bayberry genome and genetic basis of sex determination.</title>
        <authorList>
            <person name="Jia H.M."/>
            <person name="Jia H.J."/>
            <person name="Cai Q.L."/>
            <person name="Wang Y."/>
            <person name="Zhao H.B."/>
            <person name="Yang W.F."/>
            <person name="Wang G.Y."/>
            <person name="Li Y.H."/>
            <person name="Zhan D.L."/>
            <person name="Shen Y.T."/>
            <person name="Niu Q.F."/>
            <person name="Chang L."/>
            <person name="Qiu J."/>
            <person name="Zhao L."/>
            <person name="Xie H.B."/>
            <person name="Fu W.Y."/>
            <person name="Jin J."/>
            <person name="Li X.W."/>
            <person name="Jiao Y."/>
            <person name="Zhou C.C."/>
            <person name="Tu T."/>
            <person name="Chai C.Y."/>
            <person name="Gao J.L."/>
            <person name="Fan L.J."/>
            <person name="van de Weg E."/>
            <person name="Wang J.Y."/>
            <person name="Gao Z.S."/>
        </authorList>
    </citation>
    <scope>NUCLEOTIDE SEQUENCE [LARGE SCALE GENOMIC DNA]</scope>
    <source>
        <tissue evidence="2">Leaves</tissue>
    </source>
</reference>
<protein>
    <submittedName>
        <fullName evidence="2">Uncharacterized protein</fullName>
    </submittedName>
</protein>
<name>A0A6A1W5S4_9ROSI</name>
<feature type="region of interest" description="Disordered" evidence="1">
    <location>
        <begin position="92"/>
        <end position="116"/>
    </location>
</feature>
<evidence type="ECO:0000256" key="1">
    <source>
        <dbReference type="SAM" id="MobiDB-lite"/>
    </source>
</evidence>